<dbReference type="EMBL" id="QUNO01000022">
    <property type="protein sequence ID" value="REH31103.1"/>
    <property type="molecule type" value="Genomic_DNA"/>
</dbReference>
<evidence type="ECO:0000313" key="2">
    <source>
        <dbReference type="EMBL" id="REH31103.1"/>
    </source>
</evidence>
<proteinExistence type="predicted"/>
<accession>A0A3E0GXV5</accession>
<dbReference type="RefSeq" id="WP_116180917.1">
    <property type="nucleotide sequence ID" value="NZ_CP144376.1"/>
</dbReference>
<dbReference type="Proteomes" id="UP000256269">
    <property type="component" value="Unassembled WGS sequence"/>
</dbReference>
<dbReference type="AlphaFoldDB" id="A0A3E0GXV5"/>
<organism evidence="2 3">
    <name type="scientific">Kutzneria buriramensis</name>
    <dbReference type="NCBI Taxonomy" id="1045776"/>
    <lineage>
        <taxon>Bacteria</taxon>
        <taxon>Bacillati</taxon>
        <taxon>Actinomycetota</taxon>
        <taxon>Actinomycetes</taxon>
        <taxon>Pseudonocardiales</taxon>
        <taxon>Pseudonocardiaceae</taxon>
        <taxon>Kutzneria</taxon>
    </lineage>
</organism>
<reference evidence="2 3" key="1">
    <citation type="submission" date="2018-08" db="EMBL/GenBank/DDBJ databases">
        <title>Genomic Encyclopedia of Archaeal and Bacterial Type Strains, Phase II (KMG-II): from individual species to whole genera.</title>
        <authorList>
            <person name="Goeker M."/>
        </authorList>
    </citation>
    <scope>NUCLEOTIDE SEQUENCE [LARGE SCALE GENOMIC DNA]</scope>
    <source>
        <strain evidence="2 3">DSM 45791</strain>
    </source>
</reference>
<feature type="domain" description="DUF5753" evidence="1">
    <location>
        <begin position="60"/>
        <end position="209"/>
    </location>
</feature>
<gene>
    <name evidence="2" type="ORF">BCF44_122126</name>
</gene>
<evidence type="ECO:0000259" key="1">
    <source>
        <dbReference type="Pfam" id="PF19054"/>
    </source>
</evidence>
<dbReference type="Pfam" id="PF19054">
    <property type="entry name" value="DUF5753"/>
    <property type="match status" value="1"/>
</dbReference>
<evidence type="ECO:0000313" key="3">
    <source>
        <dbReference type="Proteomes" id="UP000256269"/>
    </source>
</evidence>
<keyword evidence="3" id="KW-1185">Reference proteome</keyword>
<sequence>MTSTTAPIAPAATAQFRHVPKYARGFIRDELNHAVSGQHFHLISFPGGWQDELFVGFQKEHAGRPSSGLDRNTAIALRTRRRDAFTRPAMRNLDYVLGEHALVQLFSAFDRRVAEAQLDWMLTVARHEDGVSDDRLTLRLLPRDNKLVYIPSDFCQVQFDSWWRRDYVYVEDATGGRRVRGRRGRQRAQDHWTAVRDASLDPKQTIDRLLQWRNNPDLLLNG</sequence>
<comment type="caution">
    <text evidence="2">The sequence shown here is derived from an EMBL/GenBank/DDBJ whole genome shotgun (WGS) entry which is preliminary data.</text>
</comment>
<name>A0A3E0GXV5_9PSEU</name>
<protein>
    <recommendedName>
        <fullName evidence="1">DUF5753 domain-containing protein</fullName>
    </recommendedName>
</protein>
<dbReference type="InterPro" id="IPR043917">
    <property type="entry name" value="DUF5753"/>
</dbReference>